<evidence type="ECO:0000313" key="12">
    <source>
        <dbReference type="Proteomes" id="UP000663845"/>
    </source>
</evidence>
<dbReference type="InterPro" id="IPR013087">
    <property type="entry name" value="Znf_C2H2_type"/>
</dbReference>
<dbReference type="Proteomes" id="UP000663845">
    <property type="component" value="Unassembled WGS sequence"/>
</dbReference>
<dbReference type="Proteomes" id="UP000663844">
    <property type="component" value="Unassembled WGS sequence"/>
</dbReference>
<dbReference type="GO" id="GO:0006357">
    <property type="term" value="P:regulation of transcription by RNA polymerase II"/>
    <property type="evidence" value="ECO:0007669"/>
    <property type="project" value="TreeGrafter"/>
</dbReference>
<name>A0A815E4W0_9BILA</name>
<gene>
    <name evidence="10" type="ORF">JYZ213_LOCUS32557</name>
    <name evidence="11" type="ORF">OXD698_LOCUS20548</name>
</gene>
<dbReference type="GO" id="GO:0008270">
    <property type="term" value="F:zinc ion binding"/>
    <property type="evidence" value="ECO:0007669"/>
    <property type="project" value="UniProtKB-KW"/>
</dbReference>
<keyword evidence="4" id="KW-0862">Zinc</keyword>
<evidence type="ECO:0000256" key="8">
    <source>
        <dbReference type="PROSITE-ProRule" id="PRU00042"/>
    </source>
</evidence>
<proteinExistence type="predicted"/>
<dbReference type="InterPro" id="IPR051061">
    <property type="entry name" value="Zinc_finger_trans_reg"/>
</dbReference>
<comment type="subcellular location">
    <subcellularLocation>
        <location evidence="1">Nucleus</location>
    </subcellularLocation>
</comment>
<evidence type="ECO:0000256" key="3">
    <source>
        <dbReference type="ARBA" id="ARBA00022771"/>
    </source>
</evidence>
<evidence type="ECO:0000313" key="11">
    <source>
        <dbReference type="EMBL" id="CAF3838942.1"/>
    </source>
</evidence>
<keyword evidence="6" id="KW-0804">Transcription</keyword>
<protein>
    <recommendedName>
        <fullName evidence="9">C2H2-type domain-containing protein</fullName>
    </recommendedName>
</protein>
<evidence type="ECO:0000256" key="1">
    <source>
        <dbReference type="ARBA" id="ARBA00004123"/>
    </source>
</evidence>
<keyword evidence="5" id="KW-0805">Transcription regulation</keyword>
<evidence type="ECO:0000313" key="10">
    <source>
        <dbReference type="EMBL" id="CAF1305523.1"/>
    </source>
</evidence>
<reference evidence="10" key="1">
    <citation type="submission" date="2021-02" db="EMBL/GenBank/DDBJ databases">
        <authorList>
            <person name="Nowell W R."/>
        </authorList>
    </citation>
    <scope>NUCLEOTIDE SEQUENCE</scope>
</reference>
<dbReference type="SMART" id="SM00355">
    <property type="entry name" value="ZnF_C2H2"/>
    <property type="match status" value="11"/>
</dbReference>
<evidence type="ECO:0000256" key="6">
    <source>
        <dbReference type="ARBA" id="ARBA00023163"/>
    </source>
</evidence>
<feature type="domain" description="C2H2-type" evidence="9">
    <location>
        <begin position="194"/>
        <end position="224"/>
    </location>
</feature>
<organism evidence="10 12">
    <name type="scientific">Adineta steineri</name>
    <dbReference type="NCBI Taxonomy" id="433720"/>
    <lineage>
        <taxon>Eukaryota</taxon>
        <taxon>Metazoa</taxon>
        <taxon>Spiralia</taxon>
        <taxon>Gnathifera</taxon>
        <taxon>Rotifera</taxon>
        <taxon>Eurotatoria</taxon>
        <taxon>Bdelloidea</taxon>
        <taxon>Adinetida</taxon>
        <taxon>Adinetidae</taxon>
        <taxon>Adineta</taxon>
    </lineage>
</organism>
<evidence type="ECO:0000256" key="2">
    <source>
        <dbReference type="ARBA" id="ARBA00022723"/>
    </source>
</evidence>
<comment type="caution">
    <text evidence="10">The sequence shown here is derived from an EMBL/GenBank/DDBJ whole genome shotgun (WGS) entry which is preliminary data.</text>
</comment>
<dbReference type="EMBL" id="CAJNOG010000585">
    <property type="protein sequence ID" value="CAF1305523.1"/>
    <property type="molecule type" value="Genomic_DNA"/>
</dbReference>
<dbReference type="PANTHER" id="PTHR46179">
    <property type="entry name" value="ZINC FINGER PROTEIN"/>
    <property type="match status" value="1"/>
</dbReference>
<keyword evidence="2" id="KW-0479">Metal-binding</keyword>
<feature type="domain" description="C2H2-type" evidence="9">
    <location>
        <begin position="294"/>
        <end position="324"/>
    </location>
</feature>
<dbReference type="PANTHER" id="PTHR46179:SF13">
    <property type="entry name" value="C2H2-TYPE DOMAIN-CONTAINING PROTEIN"/>
    <property type="match status" value="1"/>
</dbReference>
<keyword evidence="7" id="KW-0539">Nucleus</keyword>
<dbReference type="EMBL" id="CAJOAZ010001636">
    <property type="protein sequence ID" value="CAF3838942.1"/>
    <property type="molecule type" value="Genomic_DNA"/>
</dbReference>
<evidence type="ECO:0000256" key="4">
    <source>
        <dbReference type="ARBA" id="ARBA00022833"/>
    </source>
</evidence>
<evidence type="ECO:0000256" key="7">
    <source>
        <dbReference type="ARBA" id="ARBA00023242"/>
    </source>
</evidence>
<evidence type="ECO:0000256" key="5">
    <source>
        <dbReference type="ARBA" id="ARBA00023015"/>
    </source>
</evidence>
<accession>A0A815E4W0</accession>
<evidence type="ECO:0000259" key="9">
    <source>
        <dbReference type="PROSITE" id="PS50157"/>
    </source>
</evidence>
<sequence length="701" mass="82803">MTSHKIQHCIFVDGDFGRHELFSNVHPYTLNRLAKLNDVLTCKLHNEVVMKLMNNPSNIHFYICYNSSSTDIDHYYKILKVTYPQSIRLYSSINTAINDWQHKCDHIWIIHGIENTYEELIEQLKFNKKTQANISNYSWLENVKEGSNRIEYLINNKMQNFNDNRIEESNIEVTTTTTMSTTEKPKKSNRRQLIKCDVDNCKKQFKNADALRSHQLAKHPTAQIVIQHEITKKMSIQTSMKQKIHEYKNKHVDVNVLPDHLSANYPVDPIITDDETSTTSSTEYYKEPNKKINIKCNIDGCKKKFRNEDALYNHQSVMHVSDQTDTDDEISSVSSSKNRENIIRIRKHECGLENCTISCKKRRSLYIHIIETHSIPLQCPWGSNCKQSNKNYYGILLLQNHIVSEHTDSTIQYKCPIPQCINSRNWEDWSTLLQHIILRHTENLFTSNNFDTQEKRLVLSRIYTRYGQLNLPMTIPTWDLRDPFKCSYYNCSQVYWDEIILKRHQAHEHPVPLLCPFGSECQQSTKEYFGLWKLREHVYFKHAPLYSQPVCFNSECQYNKPFVTWNHVLRHIIHMHLEAVVLIVNSNTSSTGKKDKVYKKCSYQNCNQPFKTRNTFQYHLATSHPYPLRCPYNSACNKLDNDSKHYLGLMELQRHIEVTHSVQFLVPMCFNHRCQQGKHYKEWKPLMNHILQKHWLNIRVK</sequence>
<dbReference type="PROSITE" id="PS00028">
    <property type="entry name" value="ZINC_FINGER_C2H2_1"/>
    <property type="match status" value="4"/>
</dbReference>
<dbReference type="AlphaFoldDB" id="A0A815E4W0"/>
<dbReference type="GO" id="GO:0005634">
    <property type="term" value="C:nucleus"/>
    <property type="evidence" value="ECO:0007669"/>
    <property type="project" value="UniProtKB-SubCell"/>
</dbReference>
<dbReference type="PROSITE" id="PS50157">
    <property type="entry name" value="ZINC_FINGER_C2H2_2"/>
    <property type="match status" value="2"/>
</dbReference>
<keyword evidence="3 8" id="KW-0863">Zinc-finger</keyword>